<keyword evidence="1" id="KW-0472">Membrane</keyword>
<name>A0A1E5BIK2_9VIBR</name>
<evidence type="ECO:0000313" key="3">
    <source>
        <dbReference type="Proteomes" id="UP000094741"/>
    </source>
</evidence>
<sequence length="61" mass="6501">MLENTAPETSCLLATNAIEILQYLEGSNYSLGTVFDSPLVLSAMALITYLAPITALAMGYD</sequence>
<evidence type="ECO:0000313" key="2">
    <source>
        <dbReference type="EMBL" id="OEE37264.1"/>
    </source>
</evidence>
<comment type="caution">
    <text evidence="2">The sequence shown here is derived from an EMBL/GenBank/DDBJ whole genome shotgun (WGS) entry which is preliminary data.</text>
</comment>
<protein>
    <submittedName>
        <fullName evidence="2">Uncharacterized protein</fullName>
    </submittedName>
</protein>
<gene>
    <name evidence="2" type="ORF">A1QO_03950</name>
</gene>
<organism evidence="2 3">
    <name type="scientific">Vibrio genomosp. F10 str. ZF-129</name>
    <dbReference type="NCBI Taxonomy" id="1187848"/>
    <lineage>
        <taxon>Bacteria</taxon>
        <taxon>Pseudomonadati</taxon>
        <taxon>Pseudomonadota</taxon>
        <taxon>Gammaproteobacteria</taxon>
        <taxon>Vibrionales</taxon>
        <taxon>Vibrionaceae</taxon>
        <taxon>Vibrio</taxon>
    </lineage>
</organism>
<dbReference type="AlphaFoldDB" id="A0A1E5BIK2"/>
<evidence type="ECO:0000256" key="1">
    <source>
        <dbReference type="SAM" id="Phobius"/>
    </source>
</evidence>
<dbReference type="EMBL" id="AJYQ02000020">
    <property type="protein sequence ID" value="OEE37264.1"/>
    <property type="molecule type" value="Genomic_DNA"/>
</dbReference>
<dbReference type="Proteomes" id="UP000094741">
    <property type="component" value="Unassembled WGS sequence"/>
</dbReference>
<reference evidence="2 3" key="1">
    <citation type="journal article" date="2012" name="Science">
        <title>Ecological populations of bacteria act as socially cohesive units of antibiotic production and resistance.</title>
        <authorList>
            <person name="Cordero O.X."/>
            <person name="Wildschutte H."/>
            <person name="Kirkup B."/>
            <person name="Proehl S."/>
            <person name="Ngo L."/>
            <person name="Hussain F."/>
            <person name="Le Roux F."/>
            <person name="Mincer T."/>
            <person name="Polz M.F."/>
        </authorList>
    </citation>
    <scope>NUCLEOTIDE SEQUENCE [LARGE SCALE GENOMIC DNA]</scope>
    <source>
        <strain evidence="2 3">ZF-129</strain>
    </source>
</reference>
<dbReference type="RefSeq" id="WP_017041742.1">
    <property type="nucleotide sequence ID" value="NZ_AJYQ02000020.1"/>
</dbReference>
<feature type="transmembrane region" description="Helical" evidence="1">
    <location>
        <begin position="39"/>
        <end position="60"/>
    </location>
</feature>
<proteinExistence type="predicted"/>
<accession>A0A1E5BIK2</accession>
<keyword evidence="1" id="KW-1133">Transmembrane helix</keyword>
<keyword evidence="1" id="KW-0812">Transmembrane</keyword>